<organism evidence="2 3">
    <name type="scientific">Rotaria sordida</name>
    <dbReference type="NCBI Taxonomy" id="392033"/>
    <lineage>
        <taxon>Eukaryota</taxon>
        <taxon>Metazoa</taxon>
        <taxon>Spiralia</taxon>
        <taxon>Gnathifera</taxon>
        <taxon>Rotifera</taxon>
        <taxon>Eurotatoria</taxon>
        <taxon>Bdelloidea</taxon>
        <taxon>Philodinida</taxon>
        <taxon>Philodinidae</taxon>
        <taxon>Rotaria</taxon>
    </lineage>
</organism>
<evidence type="ECO:0000313" key="3">
    <source>
        <dbReference type="Proteomes" id="UP000663854"/>
    </source>
</evidence>
<dbReference type="SUPFAM" id="SSF54593">
    <property type="entry name" value="Glyoxalase/Bleomycin resistance protein/Dihydroxybiphenyl dioxygenase"/>
    <property type="match status" value="1"/>
</dbReference>
<proteinExistence type="predicted"/>
<dbReference type="InterPro" id="IPR029068">
    <property type="entry name" value="Glyas_Bleomycin-R_OHBP_Dase"/>
</dbReference>
<evidence type="ECO:0000313" key="2">
    <source>
        <dbReference type="EMBL" id="CAF0813003.1"/>
    </source>
</evidence>
<dbReference type="InterPro" id="IPR028973">
    <property type="entry name" value="PhnB-like"/>
</dbReference>
<gene>
    <name evidence="2" type="ORF">PYM288_LOCUS5189</name>
</gene>
<dbReference type="PANTHER" id="PTHR33990">
    <property type="entry name" value="PROTEIN YJDN-RELATED"/>
    <property type="match status" value="1"/>
</dbReference>
<accession>A0A813TTP1</accession>
<dbReference type="PANTHER" id="PTHR33990:SF1">
    <property type="entry name" value="PROTEIN YJDN"/>
    <property type="match status" value="1"/>
</dbReference>
<dbReference type="CDD" id="cd06588">
    <property type="entry name" value="PhnB_like"/>
    <property type="match status" value="1"/>
</dbReference>
<feature type="domain" description="PhnB-like" evidence="1">
    <location>
        <begin position="18"/>
        <end position="106"/>
    </location>
</feature>
<dbReference type="Gene3D" id="3.10.180.10">
    <property type="entry name" value="2,3-Dihydroxybiphenyl 1,2-Dioxygenase, domain 1"/>
    <property type="match status" value="1"/>
</dbReference>
<evidence type="ECO:0000259" key="1">
    <source>
        <dbReference type="Pfam" id="PF06983"/>
    </source>
</evidence>
<reference evidence="2" key="1">
    <citation type="submission" date="2021-02" db="EMBL/GenBank/DDBJ databases">
        <authorList>
            <person name="Nowell W R."/>
        </authorList>
    </citation>
    <scope>NUCLEOTIDE SEQUENCE</scope>
</reference>
<sequence length="114" mass="12254">MVMRYGDVPADAMPPGAPAVDPSAIMHISYPVGSSILMGSDTPDYMGVPTAGTNFSISVSVDSREEADRVYNGLAAGGNAKFPMGDAFWGSYFGMLTDKYGIEWMISYDPQRQQ</sequence>
<name>A0A813TTP1_9BILA</name>
<dbReference type="Pfam" id="PF06983">
    <property type="entry name" value="3-dmu-9_3-mt"/>
    <property type="match status" value="1"/>
</dbReference>
<dbReference type="Proteomes" id="UP000663854">
    <property type="component" value="Unassembled WGS sequence"/>
</dbReference>
<comment type="caution">
    <text evidence="2">The sequence shown here is derived from an EMBL/GenBank/DDBJ whole genome shotgun (WGS) entry which is preliminary data.</text>
</comment>
<protein>
    <recommendedName>
        <fullName evidence="1">PhnB-like domain-containing protein</fullName>
    </recommendedName>
</protein>
<dbReference type="EMBL" id="CAJNOH010000051">
    <property type="protein sequence ID" value="CAF0813003.1"/>
    <property type="molecule type" value="Genomic_DNA"/>
</dbReference>
<dbReference type="AlphaFoldDB" id="A0A813TTP1"/>